<keyword evidence="3" id="KW-0732">Signal</keyword>
<feature type="chain" id="PRO_5036208947" description="Palmitoleoyl-protein carboxylesterase NOTUM" evidence="3">
    <location>
        <begin position="20"/>
        <end position="644"/>
    </location>
</feature>
<feature type="signal peptide" evidence="3">
    <location>
        <begin position="1"/>
        <end position="19"/>
    </location>
</feature>
<name>A0A7R8WY35_9CRUS</name>
<dbReference type="Proteomes" id="UP000677054">
    <property type="component" value="Unassembled WGS sequence"/>
</dbReference>
<comment type="similarity">
    <text evidence="1">Belongs to the pectinacetylesterase family. Notum subfamily.</text>
</comment>
<evidence type="ECO:0000313" key="4">
    <source>
        <dbReference type="EMBL" id="CAD7240096.1"/>
    </source>
</evidence>
<proteinExistence type="inferred from homology"/>
<feature type="region of interest" description="Disordered" evidence="2">
    <location>
        <begin position="467"/>
        <end position="531"/>
    </location>
</feature>
<dbReference type="EMBL" id="CAJPEV010000008">
    <property type="protein sequence ID" value="CAG0878610.1"/>
    <property type="molecule type" value="Genomic_DNA"/>
</dbReference>
<accession>A0A7R8WY35</accession>
<gene>
    <name evidence="4" type="ORF">DSTB1V02_LOCUS133</name>
</gene>
<dbReference type="OrthoDB" id="2015280at2759"/>
<evidence type="ECO:0000256" key="3">
    <source>
        <dbReference type="SAM" id="SignalP"/>
    </source>
</evidence>
<sequence>MGLMHLVLFGVFLLVECKARSLSGLEYMLGKQRSLNEVSPSGPIQTDHFLRRVSQALHQCGFSNPSPLQKVLLTNRTVTCNDGSPAGFYIRKSAGSKRWILFLEGGWYCHDDLSCQQRWMENTHLMTSFLWKDTRTEGGILSPYPEENPYWWNANHVYLPYCSSDCWSGRAYPYPGQRFAFLGSLIVEEVIRTLVKNHGLASSALLLLAGSSAGGTGVLVNLDRVSEILRTLAPGVEVRGLADSGWFLDRKPYRPDAKARSPVDAIKVGAYRWKGRVPDRCLNQYPSEPWSCYFGYKIYPTLRTPLFVFQWLYDEAQIEADNVGPPVSKDQWDHIHQSGDMLRNTFNNVSAVFAPACIGHTVLTKQDWGQVKVNGVTLPEALRCWELSPHERNHYHRYPDSPPLSSYSLHLESALMPGRGEESTMQADAPVETTIASTSISTTISPSTSSERVNPLLITNTLHRDLNSSRTKGLSRILETNSTRRKRKRRKRHRKGRRRKRKGRRRGDEEEEEEWKRRMRRRRRRRRERRKMRQRLNKNTLLWSDVSDHERSERSLLDPHVEHRWRHHKDRCNHRLIDSCSWPMCNSQCPPIRDPRTGKEMDFIDLLKSFGLDMGSLADALGIDLHTLNNMDHNVLLRMLTRQN</sequence>
<reference evidence="4" key="1">
    <citation type="submission" date="2020-11" db="EMBL/GenBank/DDBJ databases">
        <authorList>
            <person name="Tran Van P."/>
        </authorList>
    </citation>
    <scope>NUCLEOTIDE SEQUENCE</scope>
</reference>
<dbReference type="PANTHER" id="PTHR21562:SF122">
    <property type="entry name" value="PALMITOLEOYL-PROTEIN CARBOXYLESTERASE NOTUM"/>
    <property type="match status" value="1"/>
</dbReference>
<feature type="compositionally biased region" description="Basic residues" evidence="2">
    <location>
        <begin position="483"/>
        <end position="505"/>
    </location>
</feature>
<evidence type="ECO:0000313" key="5">
    <source>
        <dbReference type="Proteomes" id="UP000677054"/>
    </source>
</evidence>
<feature type="compositionally biased region" description="Basic residues" evidence="2">
    <location>
        <begin position="517"/>
        <end position="531"/>
    </location>
</feature>
<dbReference type="GO" id="GO:0016787">
    <property type="term" value="F:hydrolase activity"/>
    <property type="evidence" value="ECO:0007669"/>
    <property type="project" value="InterPro"/>
</dbReference>
<dbReference type="EMBL" id="LR899525">
    <property type="protein sequence ID" value="CAD7240096.1"/>
    <property type="molecule type" value="Genomic_DNA"/>
</dbReference>
<organism evidence="4">
    <name type="scientific">Darwinula stevensoni</name>
    <dbReference type="NCBI Taxonomy" id="69355"/>
    <lineage>
        <taxon>Eukaryota</taxon>
        <taxon>Metazoa</taxon>
        <taxon>Ecdysozoa</taxon>
        <taxon>Arthropoda</taxon>
        <taxon>Crustacea</taxon>
        <taxon>Oligostraca</taxon>
        <taxon>Ostracoda</taxon>
        <taxon>Podocopa</taxon>
        <taxon>Podocopida</taxon>
        <taxon>Darwinulocopina</taxon>
        <taxon>Darwinuloidea</taxon>
        <taxon>Darwinulidae</taxon>
        <taxon>Darwinula</taxon>
    </lineage>
</organism>
<evidence type="ECO:0000256" key="1">
    <source>
        <dbReference type="ARBA" id="ARBA00010213"/>
    </source>
</evidence>
<dbReference type="InterPro" id="IPR004963">
    <property type="entry name" value="PAE/NOTUM"/>
</dbReference>
<dbReference type="PANTHER" id="PTHR21562">
    <property type="entry name" value="NOTUM-RELATED"/>
    <property type="match status" value="1"/>
</dbReference>
<evidence type="ECO:0008006" key="6">
    <source>
        <dbReference type="Google" id="ProtNLM"/>
    </source>
</evidence>
<keyword evidence="5" id="KW-1185">Reference proteome</keyword>
<protein>
    <recommendedName>
        <fullName evidence="6">Palmitoleoyl-protein carboxylesterase NOTUM</fullName>
    </recommendedName>
</protein>
<evidence type="ECO:0000256" key="2">
    <source>
        <dbReference type="SAM" id="MobiDB-lite"/>
    </source>
</evidence>
<dbReference type="AlphaFoldDB" id="A0A7R8WY35"/>
<dbReference type="Pfam" id="PF03283">
    <property type="entry name" value="PAE"/>
    <property type="match status" value="1"/>
</dbReference>